<evidence type="ECO:0000256" key="3">
    <source>
        <dbReference type="ARBA" id="ARBA00022722"/>
    </source>
</evidence>
<dbReference type="SUPFAM" id="SSF56024">
    <property type="entry name" value="Phospholipase D/nuclease"/>
    <property type="match status" value="2"/>
</dbReference>
<comment type="similarity">
    <text evidence="2">Belongs to the tyrosyl-DNA phosphodiesterase family.</text>
</comment>
<accession>A0A2S5B9X4</accession>
<feature type="active site" description="Nucleophile" evidence="9">
    <location>
        <position position="277"/>
    </location>
</feature>
<evidence type="ECO:0008006" key="14">
    <source>
        <dbReference type="Google" id="ProtNLM"/>
    </source>
</evidence>
<dbReference type="OrthoDB" id="47785at2759"/>
<feature type="compositionally biased region" description="Low complexity" evidence="11">
    <location>
        <begin position="40"/>
        <end position="49"/>
    </location>
</feature>
<feature type="compositionally biased region" description="Polar residues" evidence="11">
    <location>
        <begin position="163"/>
        <end position="174"/>
    </location>
</feature>
<feature type="binding site" evidence="10">
    <location>
        <position position="520"/>
    </location>
    <ligand>
        <name>substrate</name>
    </ligand>
</feature>
<keyword evidence="8" id="KW-0539">Nucleus</keyword>
<evidence type="ECO:0000313" key="13">
    <source>
        <dbReference type="Proteomes" id="UP000237144"/>
    </source>
</evidence>
<evidence type="ECO:0000256" key="7">
    <source>
        <dbReference type="ARBA" id="ARBA00023204"/>
    </source>
</evidence>
<dbReference type="GO" id="GO:0003697">
    <property type="term" value="F:single-stranded DNA binding"/>
    <property type="evidence" value="ECO:0007669"/>
    <property type="project" value="TreeGrafter"/>
</dbReference>
<proteinExistence type="inferred from homology"/>
<dbReference type="Gene3D" id="3.30.870.10">
    <property type="entry name" value="Endonuclease Chain A"/>
    <property type="match status" value="2"/>
</dbReference>
<evidence type="ECO:0000256" key="10">
    <source>
        <dbReference type="PIRSR" id="PIRSR610347-2"/>
    </source>
</evidence>
<evidence type="ECO:0000256" key="5">
    <source>
        <dbReference type="ARBA" id="ARBA00022801"/>
    </source>
</evidence>
<dbReference type="GO" id="GO:0006281">
    <property type="term" value="P:DNA repair"/>
    <property type="evidence" value="ECO:0007669"/>
    <property type="project" value="UniProtKB-KW"/>
</dbReference>
<dbReference type="InterPro" id="IPR010347">
    <property type="entry name" value="Tdp1"/>
</dbReference>
<dbReference type="PANTHER" id="PTHR12415">
    <property type="entry name" value="TYROSYL-DNA PHOSPHODIESTERASE 1"/>
    <property type="match status" value="1"/>
</dbReference>
<dbReference type="AlphaFoldDB" id="A0A2S5B9X4"/>
<protein>
    <recommendedName>
        <fullName evidence="14">PLD phosphodiesterase domain-containing protein</fullName>
    </recommendedName>
</protein>
<feature type="active site" description="Proton donor/acceptor" evidence="9">
    <location>
        <position position="518"/>
    </location>
</feature>
<gene>
    <name evidence="12" type="ORF">BMF94_3458</name>
</gene>
<evidence type="ECO:0000256" key="9">
    <source>
        <dbReference type="PIRSR" id="PIRSR610347-1"/>
    </source>
</evidence>
<feature type="binding site" evidence="10">
    <location>
        <position position="279"/>
    </location>
    <ligand>
        <name>substrate</name>
    </ligand>
</feature>
<name>A0A2S5B9X4_9BASI</name>
<dbReference type="GO" id="GO:0003690">
    <property type="term" value="F:double-stranded DNA binding"/>
    <property type="evidence" value="ECO:0007669"/>
    <property type="project" value="TreeGrafter"/>
</dbReference>
<sequence length="617" mass="67086">MPPKRPAEVLVLDSDNEEPTLGPSRPRSSTGAPYGGVNGSSGAASVAPGLDEDAQFEQDIALAMELSLRQTAQAGLLGAAEGVSADLQAAGSSHTFGVGGESRAEMERARLERQRVREMSNPTPPAASTSQGGGSAARPTPRKRFATMADVLQDGSARDRTPRTSSSHGSTQSKTHMRFWDGAVKRVPNDYVPDAEALSFADLIGPASSLQKSVVSAYCLDPFWVASHFEENAPLLLVMPRAQGDTLPTMAPCPVKDNTLRIIPPTNQDLDRAGVMHIKFMIHVHTDFLRIAIPTANAIAYDWSTIDNALYVHDFPLLTKDKVDPSPLKNPSNTQYSRRFIEVCRELGIPKGFMADFRHYDFARSNDVRLVETVQGRWPRADYDKGGGLAALARAVTSFNFAPGGRWEIEATGSSIGRYKNNWLAQMLGAANGIHPASYFRAGAGNQIPALIPRTPAGEKTRLPIRIIFPTEDEILGGRDGAGGGGTLFCPSGTWNENTFPRHLFHRGESKRHKVPAHTKLILGLHKYSSADPPAHEGFMYIGSHNFTPAAWGRLENAAGGPQLKLANWELGVLLPIRASSAEELEKKASDLVTYRRPLVPYAPDERPWQQELHLSQ</sequence>
<comment type="subcellular location">
    <subcellularLocation>
        <location evidence="1">Nucleus</location>
    </subcellularLocation>
</comment>
<keyword evidence="7" id="KW-0234">DNA repair</keyword>
<dbReference type="Pfam" id="PF06087">
    <property type="entry name" value="Tyr-DNA_phospho"/>
    <property type="match status" value="1"/>
</dbReference>
<evidence type="ECO:0000256" key="1">
    <source>
        <dbReference type="ARBA" id="ARBA00004123"/>
    </source>
</evidence>
<keyword evidence="13" id="KW-1185">Reference proteome</keyword>
<feature type="region of interest" description="Disordered" evidence="11">
    <location>
        <begin position="114"/>
        <end position="140"/>
    </location>
</feature>
<dbReference type="STRING" id="741276.A0A2S5B9X4"/>
<evidence type="ECO:0000313" key="12">
    <source>
        <dbReference type="EMBL" id="POY73521.1"/>
    </source>
</evidence>
<reference evidence="12 13" key="1">
    <citation type="journal article" date="2018" name="Front. Microbiol.">
        <title>Prospects for Fungal Bioremediation of Acidic Radioactive Waste Sites: Characterization and Genome Sequence of Rhodotorula taiwanensis MD1149.</title>
        <authorList>
            <person name="Tkavc R."/>
            <person name="Matrosova V.Y."/>
            <person name="Grichenko O.E."/>
            <person name="Gostincar C."/>
            <person name="Volpe R.P."/>
            <person name="Klimenkova P."/>
            <person name="Gaidamakova E.K."/>
            <person name="Zhou C.E."/>
            <person name="Stewart B.J."/>
            <person name="Lyman M.G."/>
            <person name="Malfatti S.A."/>
            <person name="Rubinfeld B."/>
            <person name="Courtot M."/>
            <person name="Singh J."/>
            <person name="Dalgard C.L."/>
            <person name="Hamilton T."/>
            <person name="Frey K.G."/>
            <person name="Gunde-Cimerman N."/>
            <person name="Dugan L."/>
            <person name="Daly M.J."/>
        </authorList>
    </citation>
    <scope>NUCLEOTIDE SEQUENCE [LARGE SCALE GENOMIC DNA]</scope>
    <source>
        <strain evidence="12 13">MD1149</strain>
    </source>
</reference>
<dbReference type="GO" id="GO:0004527">
    <property type="term" value="F:exonuclease activity"/>
    <property type="evidence" value="ECO:0007669"/>
    <property type="project" value="UniProtKB-KW"/>
</dbReference>
<keyword evidence="5" id="KW-0378">Hydrolase</keyword>
<organism evidence="12 13">
    <name type="scientific">Rhodotorula taiwanensis</name>
    <dbReference type="NCBI Taxonomy" id="741276"/>
    <lineage>
        <taxon>Eukaryota</taxon>
        <taxon>Fungi</taxon>
        <taxon>Dikarya</taxon>
        <taxon>Basidiomycota</taxon>
        <taxon>Pucciniomycotina</taxon>
        <taxon>Microbotryomycetes</taxon>
        <taxon>Sporidiobolales</taxon>
        <taxon>Sporidiobolaceae</taxon>
        <taxon>Rhodotorula</taxon>
    </lineage>
</organism>
<dbReference type="Proteomes" id="UP000237144">
    <property type="component" value="Unassembled WGS sequence"/>
</dbReference>
<evidence type="ECO:0000256" key="4">
    <source>
        <dbReference type="ARBA" id="ARBA00022763"/>
    </source>
</evidence>
<evidence type="ECO:0000256" key="6">
    <source>
        <dbReference type="ARBA" id="ARBA00022839"/>
    </source>
</evidence>
<keyword evidence="4" id="KW-0227">DNA damage</keyword>
<dbReference type="GO" id="GO:0005634">
    <property type="term" value="C:nucleus"/>
    <property type="evidence" value="ECO:0007669"/>
    <property type="project" value="UniProtKB-SubCell"/>
</dbReference>
<keyword evidence="3" id="KW-0540">Nuclease</keyword>
<dbReference type="PANTHER" id="PTHR12415:SF0">
    <property type="entry name" value="TYROSYL-DNA PHOSPHODIESTERASE 1"/>
    <property type="match status" value="1"/>
</dbReference>
<evidence type="ECO:0000256" key="2">
    <source>
        <dbReference type="ARBA" id="ARBA00010205"/>
    </source>
</evidence>
<dbReference type="CDD" id="cd09122">
    <property type="entry name" value="PLDc_Tdp1_1"/>
    <property type="match status" value="1"/>
</dbReference>
<feature type="region of interest" description="Disordered" evidence="11">
    <location>
        <begin position="1"/>
        <end position="50"/>
    </location>
</feature>
<dbReference type="GO" id="GO:0017005">
    <property type="term" value="F:3'-tyrosyl-DNA phosphodiesterase activity"/>
    <property type="evidence" value="ECO:0007669"/>
    <property type="project" value="TreeGrafter"/>
</dbReference>
<evidence type="ECO:0000256" key="8">
    <source>
        <dbReference type="ARBA" id="ARBA00023242"/>
    </source>
</evidence>
<comment type="caution">
    <text evidence="12">The sequence shown here is derived from an EMBL/GenBank/DDBJ whole genome shotgun (WGS) entry which is preliminary data.</text>
</comment>
<keyword evidence="6" id="KW-0269">Exonuclease</keyword>
<evidence type="ECO:0000256" key="11">
    <source>
        <dbReference type="SAM" id="MobiDB-lite"/>
    </source>
</evidence>
<dbReference type="EMBL" id="PJQD01000036">
    <property type="protein sequence ID" value="POY73521.1"/>
    <property type="molecule type" value="Genomic_DNA"/>
</dbReference>
<feature type="region of interest" description="Disordered" evidence="11">
    <location>
        <begin position="152"/>
        <end position="177"/>
    </location>
</feature>